<organism evidence="5 6">
    <name type="scientific">Cristinia sonorae</name>
    <dbReference type="NCBI Taxonomy" id="1940300"/>
    <lineage>
        <taxon>Eukaryota</taxon>
        <taxon>Fungi</taxon>
        <taxon>Dikarya</taxon>
        <taxon>Basidiomycota</taxon>
        <taxon>Agaricomycotina</taxon>
        <taxon>Agaricomycetes</taxon>
        <taxon>Agaricomycetidae</taxon>
        <taxon>Agaricales</taxon>
        <taxon>Pleurotineae</taxon>
        <taxon>Stephanosporaceae</taxon>
        <taxon>Cristinia</taxon>
    </lineage>
</organism>
<dbReference type="NCBIfam" id="TIGR01030">
    <property type="entry name" value="rpmH_bact"/>
    <property type="match status" value="1"/>
</dbReference>
<dbReference type="GO" id="GO:0005762">
    <property type="term" value="C:mitochondrial large ribosomal subunit"/>
    <property type="evidence" value="ECO:0007669"/>
    <property type="project" value="TreeGrafter"/>
</dbReference>
<comment type="caution">
    <text evidence="5">The sequence shown here is derived from an EMBL/GenBank/DDBJ whole genome shotgun (WGS) entry which is preliminary data.</text>
</comment>
<comment type="similarity">
    <text evidence="1">Belongs to the bacterial ribosomal protein bL34 family.</text>
</comment>
<dbReference type="InterPro" id="IPR000271">
    <property type="entry name" value="Ribosomal_bL34"/>
</dbReference>
<sequence>MPRIPLQLSRLLAQGPPALASATRAVPRISTLVAARPPFAQPSLSASLARTWTPSFLSASPWAIVSSLFNPQRVQVRHVTYGSEYQPSQRKRKRKHGFLSRLRCKDGRKMLARRKAKGRKFLSH</sequence>
<evidence type="ECO:0000313" key="6">
    <source>
        <dbReference type="Proteomes" id="UP000813824"/>
    </source>
</evidence>
<dbReference type="Proteomes" id="UP000813824">
    <property type="component" value="Unassembled WGS sequence"/>
</dbReference>
<dbReference type="HAMAP" id="MF_00391">
    <property type="entry name" value="Ribosomal_bL34"/>
    <property type="match status" value="1"/>
</dbReference>
<accession>A0A8K0UYT3</accession>
<dbReference type="AlphaFoldDB" id="A0A8K0UYT3"/>
<dbReference type="GO" id="GO:0006412">
    <property type="term" value="P:translation"/>
    <property type="evidence" value="ECO:0007669"/>
    <property type="project" value="InterPro"/>
</dbReference>
<dbReference type="OrthoDB" id="431691at2759"/>
<name>A0A8K0UYT3_9AGAR</name>
<keyword evidence="3" id="KW-0687">Ribonucleoprotein</keyword>
<keyword evidence="6" id="KW-1185">Reference proteome</keyword>
<proteinExistence type="inferred from homology"/>
<evidence type="ECO:0000313" key="5">
    <source>
        <dbReference type="EMBL" id="KAH8106292.1"/>
    </source>
</evidence>
<dbReference type="GO" id="GO:0003735">
    <property type="term" value="F:structural constituent of ribosome"/>
    <property type="evidence" value="ECO:0007669"/>
    <property type="project" value="InterPro"/>
</dbReference>
<evidence type="ECO:0000256" key="2">
    <source>
        <dbReference type="ARBA" id="ARBA00022980"/>
    </source>
</evidence>
<evidence type="ECO:0000256" key="4">
    <source>
        <dbReference type="ARBA" id="ARBA00035274"/>
    </source>
</evidence>
<dbReference type="FunFam" id="1.10.287.3980:FF:000001">
    <property type="entry name" value="Mitochondrial ribosomal protein L34"/>
    <property type="match status" value="1"/>
</dbReference>
<protein>
    <recommendedName>
        <fullName evidence="4">Large ribosomal subunit protein bL34m</fullName>
    </recommendedName>
</protein>
<dbReference type="PANTHER" id="PTHR14503">
    <property type="entry name" value="MITOCHONDRIAL RIBOSOMAL PROTEIN 34 FAMILY MEMBER"/>
    <property type="match status" value="1"/>
</dbReference>
<keyword evidence="2 5" id="KW-0689">Ribosomal protein</keyword>
<reference evidence="5" key="1">
    <citation type="journal article" date="2021" name="New Phytol.">
        <title>Evolutionary innovations through gain and loss of genes in the ectomycorrhizal Boletales.</title>
        <authorList>
            <person name="Wu G."/>
            <person name="Miyauchi S."/>
            <person name="Morin E."/>
            <person name="Kuo A."/>
            <person name="Drula E."/>
            <person name="Varga T."/>
            <person name="Kohler A."/>
            <person name="Feng B."/>
            <person name="Cao Y."/>
            <person name="Lipzen A."/>
            <person name="Daum C."/>
            <person name="Hundley H."/>
            <person name="Pangilinan J."/>
            <person name="Johnson J."/>
            <person name="Barry K."/>
            <person name="LaButti K."/>
            <person name="Ng V."/>
            <person name="Ahrendt S."/>
            <person name="Min B."/>
            <person name="Choi I.G."/>
            <person name="Park H."/>
            <person name="Plett J.M."/>
            <person name="Magnuson J."/>
            <person name="Spatafora J.W."/>
            <person name="Nagy L.G."/>
            <person name="Henrissat B."/>
            <person name="Grigoriev I.V."/>
            <person name="Yang Z.L."/>
            <person name="Xu J."/>
            <person name="Martin F.M."/>
        </authorList>
    </citation>
    <scope>NUCLEOTIDE SEQUENCE</scope>
    <source>
        <strain evidence="5">KKN 215</strain>
    </source>
</reference>
<dbReference type="Gene3D" id="1.10.287.3980">
    <property type="match status" value="1"/>
</dbReference>
<dbReference type="Pfam" id="PF00468">
    <property type="entry name" value="Ribosomal_L34"/>
    <property type="match status" value="1"/>
</dbReference>
<dbReference type="EMBL" id="JAEVFJ010000003">
    <property type="protein sequence ID" value="KAH8106292.1"/>
    <property type="molecule type" value="Genomic_DNA"/>
</dbReference>
<evidence type="ECO:0000256" key="3">
    <source>
        <dbReference type="ARBA" id="ARBA00023274"/>
    </source>
</evidence>
<dbReference type="PANTHER" id="PTHR14503:SF4">
    <property type="entry name" value="LARGE RIBOSOMAL SUBUNIT PROTEIN BL34M"/>
    <property type="match status" value="1"/>
</dbReference>
<evidence type="ECO:0000256" key="1">
    <source>
        <dbReference type="ARBA" id="ARBA00010111"/>
    </source>
</evidence>
<gene>
    <name evidence="5" type="ORF">BXZ70DRAFT_886393</name>
</gene>